<evidence type="ECO:0000313" key="1">
    <source>
        <dbReference type="EMBL" id="XAI70059.1"/>
    </source>
</evidence>
<dbReference type="EMBL" id="PP179318">
    <property type="protein sequence ID" value="XAI70059.1"/>
    <property type="molecule type" value="Genomic_DNA"/>
</dbReference>
<organism evidence="1">
    <name type="scientific">Pseudomonas phage Nican01</name>
    <dbReference type="NCBI Taxonomy" id="3138540"/>
    <lineage>
        <taxon>Viruses</taxon>
        <taxon>Duplodnaviria</taxon>
        <taxon>Heunggongvirae</taxon>
        <taxon>Uroviricota</taxon>
        <taxon>Caudoviricetes</taxon>
        <taxon>Nickievirus</taxon>
    </lineage>
</organism>
<protein>
    <submittedName>
        <fullName evidence="1">Uncharacterized protein</fullName>
    </submittedName>
</protein>
<gene>
    <name evidence="1" type="ORF">Nican01_00046</name>
</gene>
<reference evidence="1" key="1">
    <citation type="journal article" date="2024" name="J. Gen. Virol.">
        <title>Novel phages of Pseudomonas syringae unveil numerous potential auxiliary metabolic genes.</title>
        <authorList>
            <person name="Feltin C."/>
            <person name="Garneau J.R."/>
            <person name="Morris C.E."/>
            <person name="Berard A."/>
            <person name="Torres-Barcelo C."/>
        </authorList>
    </citation>
    <scope>NUCLEOTIDE SEQUENCE</scope>
</reference>
<proteinExistence type="predicted"/>
<accession>A0AAU6W0I1</accession>
<name>A0AAU6W0I1_9CAUD</name>
<sequence>MRTNFLVEIRDNNHSSPEKRFITIMADDEVHARCIADVAAEAMFEDFHKGREFYVDCVTALE</sequence>